<dbReference type="NCBIfam" id="TIGR02937">
    <property type="entry name" value="sigma70-ECF"/>
    <property type="match status" value="1"/>
</dbReference>
<comment type="caution">
    <text evidence="4">The sequence shown here is derived from an EMBL/GenBank/DDBJ whole genome shotgun (WGS) entry which is preliminary data.</text>
</comment>
<dbReference type="SUPFAM" id="SSF88659">
    <property type="entry name" value="Sigma3 and sigma4 domains of RNA polymerase sigma factors"/>
    <property type="match status" value="1"/>
</dbReference>
<feature type="domain" description="RNA polymerase sigma factor 70 region 4 type 2" evidence="2">
    <location>
        <begin position="166"/>
        <end position="204"/>
    </location>
</feature>
<reference evidence="4 5" key="1">
    <citation type="submission" date="2024-04" db="EMBL/GenBank/DDBJ databases">
        <title>Novel species of the genus Ideonella isolated from streams.</title>
        <authorList>
            <person name="Lu H."/>
        </authorList>
    </citation>
    <scope>NUCLEOTIDE SEQUENCE [LARGE SCALE GENOMIC DNA]</scope>
    <source>
        <strain evidence="4 5">DXS22W</strain>
    </source>
</reference>
<evidence type="ECO:0000259" key="1">
    <source>
        <dbReference type="Pfam" id="PF04542"/>
    </source>
</evidence>
<evidence type="ECO:0000259" key="3">
    <source>
        <dbReference type="Pfam" id="PF20239"/>
    </source>
</evidence>
<dbReference type="InterPro" id="IPR014284">
    <property type="entry name" value="RNA_pol_sigma-70_dom"/>
</dbReference>
<dbReference type="InterPro" id="IPR013325">
    <property type="entry name" value="RNA_pol_sigma_r2"/>
</dbReference>
<evidence type="ECO:0000313" key="5">
    <source>
        <dbReference type="Proteomes" id="UP001365405"/>
    </source>
</evidence>
<dbReference type="InterPro" id="IPR007627">
    <property type="entry name" value="RNA_pol_sigma70_r2"/>
</dbReference>
<dbReference type="Gene3D" id="1.10.10.10">
    <property type="entry name" value="Winged helix-like DNA-binding domain superfamily/Winged helix DNA-binding domain"/>
    <property type="match status" value="1"/>
</dbReference>
<dbReference type="RefSeq" id="WP_341411130.1">
    <property type="nucleotide sequence ID" value="NZ_JBBUTH010000007.1"/>
</dbReference>
<dbReference type="InterPro" id="IPR013324">
    <property type="entry name" value="RNA_pol_sigma_r3/r4-like"/>
</dbReference>
<dbReference type="SUPFAM" id="SSF88946">
    <property type="entry name" value="Sigma2 domain of RNA polymerase sigma factors"/>
    <property type="match status" value="1"/>
</dbReference>
<dbReference type="PANTHER" id="PTHR47756:SF2">
    <property type="entry name" value="BLL6612 PROTEIN"/>
    <property type="match status" value="1"/>
</dbReference>
<sequence>MPGSDPPGAAAAAPADTPLAQTFRSEYRRLVARLARDFGYHLVALAEDAVQAAMLSALRRWPRDGTPAQPGAWLYRVAHNKLVDELRRSEHRNLPLDAGDGAFDGAPGGTAALGPAPDPVAARALQAQALALATPPQSPRMAAEVADDELRMLFVCADEAIAPPSQLVLALKVLGGFSTREIALRLLTSEDNVHKRLARARERLRQTGPELEPPTLAALQGRRGTVLRIIYLLFNEGYHAMQAESLIRRELVDEALRLAHQMAAHPVCGAPEVDALLALMHLHAARFDAREAGDGGLLLLEAQDRSLWDRRAIATGLRWLQRAARGPSFSRYHAEAAVAALHCSAPSYAQTDWAQIVDLYQTLERHEPSPLYTLNRAIALAQWQGPEAGLALLRTLAPPGWLTRYYLWDATLGELERRAGQFGAARAHLQRALDAAPHAAEQDLLRQRLAACTAGVTGLTGAAPPQ</sequence>
<evidence type="ECO:0000259" key="2">
    <source>
        <dbReference type="Pfam" id="PF08281"/>
    </source>
</evidence>
<name>A0ABU9CHW2_9BURK</name>
<gene>
    <name evidence="4" type="ORF">AACH10_14435</name>
</gene>
<protein>
    <submittedName>
        <fullName evidence="4">Sigma-70 family RNA polymerase sigma factor</fullName>
    </submittedName>
</protein>
<feature type="domain" description="DUF6596" evidence="3">
    <location>
        <begin position="222"/>
        <end position="324"/>
    </location>
</feature>
<dbReference type="Gene3D" id="1.10.1740.10">
    <property type="match status" value="1"/>
</dbReference>
<dbReference type="PANTHER" id="PTHR47756">
    <property type="entry name" value="BLL6612 PROTEIN-RELATED"/>
    <property type="match status" value="1"/>
</dbReference>
<evidence type="ECO:0000313" key="4">
    <source>
        <dbReference type="EMBL" id="MEK8051447.1"/>
    </source>
</evidence>
<dbReference type="InterPro" id="IPR046531">
    <property type="entry name" value="DUF6596"/>
</dbReference>
<feature type="domain" description="RNA polymerase sigma-70 region 2" evidence="1">
    <location>
        <begin position="26"/>
        <end position="89"/>
    </location>
</feature>
<dbReference type="InterPro" id="IPR036388">
    <property type="entry name" value="WH-like_DNA-bd_sf"/>
</dbReference>
<dbReference type="Pfam" id="PF04542">
    <property type="entry name" value="Sigma70_r2"/>
    <property type="match status" value="1"/>
</dbReference>
<dbReference type="Pfam" id="PF08281">
    <property type="entry name" value="Sigma70_r4_2"/>
    <property type="match status" value="1"/>
</dbReference>
<organism evidence="4 5">
    <name type="scientific">Pseudaquabacterium inlustre</name>
    <dbReference type="NCBI Taxonomy" id="2984192"/>
    <lineage>
        <taxon>Bacteria</taxon>
        <taxon>Pseudomonadati</taxon>
        <taxon>Pseudomonadota</taxon>
        <taxon>Betaproteobacteria</taxon>
        <taxon>Burkholderiales</taxon>
        <taxon>Sphaerotilaceae</taxon>
        <taxon>Pseudaquabacterium</taxon>
    </lineage>
</organism>
<dbReference type="Pfam" id="PF20239">
    <property type="entry name" value="DUF6596"/>
    <property type="match status" value="1"/>
</dbReference>
<dbReference type="Proteomes" id="UP001365405">
    <property type="component" value="Unassembled WGS sequence"/>
</dbReference>
<dbReference type="EMBL" id="JBBUTH010000007">
    <property type="protein sequence ID" value="MEK8051447.1"/>
    <property type="molecule type" value="Genomic_DNA"/>
</dbReference>
<dbReference type="InterPro" id="IPR013249">
    <property type="entry name" value="RNA_pol_sigma70_r4_t2"/>
</dbReference>
<keyword evidence="5" id="KW-1185">Reference proteome</keyword>
<accession>A0ABU9CHW2</accession>
<proteinExistence type="predicted"/>